<dbReference type="NCBIfam" id="NF005212">
    <property type="entry name" value="PRK06690.1"/>
    <property type="match status" value="1"/>
</dbReference>
<dbReference type="RefSeq" id="WP_155218377.1">
    <property type="nucleotide sequence ID" value="NZ_WNHB01000010.1"/>
</dbReference>
<evidence type="ECO:0000259" key="6">
    <source>
        <dbReference type="Pfam" id="PF02803"/>
    </source>
</evidence>
<dbReference type="InterPro" id="IPR016039">
    <property type="entry name" value="Thiolase-like"/>
</dbReference>
<evidence type="ECO:0000313" key="8">
    <source>
        <dbReference type="Proteomes" id="UP000440978"/>
    </source>
</evidence>
<dbReference type="OrthoDB" id="9764892at2"/>
<evidence type="ECO:0000256" key="4">
    <source>
        <dbReference type="RuleBase" id="RU003557"/>
    </source>
</evidence>
<dbReference type="PIRSF" id="PIRSF000429">
    <property type="entry name" value="Ac-CoA_Ac_transf"/>
    <property type="match status" value="1"/>
</dbReference>
<keyword evidence="3 4" id="KW-0012">Acyltransferase</keyword>
<accession>A0A6N8CRR5</accession>
<comment type="caution">
    <text evidence="7">The sequence shown here is derived from an EMBL/GenBank/DDBJ whole genome shotgun (WGS) entry which is preliminary data.</text>
</comment>
<dbReference type="PANTHER" id="PTHR43853:SF3">
    <property type="entry name" value="ACETYL-COA C-ACETYLTRANSFERASE YHFS-RELATED"/>
    <property type="match status" value="1"/>
</dbReference>
<dbReference type="InterPro" id="IPR020616">
    <property type="entry name" value="Thiolase_N"/>
</dbReference>
<reference evidence="7 8" key="1">
    <citation type="submission" date="2019-11" db="EMBL/GenBank/DDBJ databases">
        <title>Terrilactibacillus tamarindus sp. nov. BCM23-1 isolated from bark of Tamarindus indica.</title>
        <authorList>
            <person name="Kingkaew E."/>
            <person name="Tanasupawat S."/>
        </authorList>
    </citation>
    <scope>NUCLEOTIDE SEQUENCE [LARGE SCALE GENOMIC DNA]</scope>
    <source>
        <strain evidence="7 8">BCM23-1</strain>
    </source>
</reference>
<dbReference type="AlphaFoldDB" id="A0A6N8CRR5"/>
<dbReference type="InterPro" id="IPR002155">
    <property type="entry name" value="Thiolase"/>
</dbReference>
<dbReference type="GO" id="GO:0005737">
    <property type="term" value="C:cytoplasm"/>
    <property type="evidence" value="ECO:0007669"/>
    <property type="project" value="UniProtKB-ARBA"/>
</dbReference>
<evidence type="ECO:0000313" key="7">
    <source>
        <dbReference type="EMBL" id="MTT31887.1"/>
    </source>
</evidence>
<feature type="domain" description="Thiolase N-terminal" evidence="5">
    <location>
        <begin position="5"/>
        <end position="231"/>
    </location>
</feature>
<dbReference type="EMBL" id="WNHB01000010">
    <property type="protein sequence ID" value="MTT31887.1"/>
    <property type="molecule type" value="Genomic_DNA"/>
</dbReference>
<evidence type="ECO:0000259" key="5">
    <source>
        <dbReference type="Pfam" id="PF00108"/>
    </source>
</evidence>
<dbReference type="InterPro" id="IPR050215">
    <property type="entry name" value="Thiolase-like_sf_Thiolase"/>
</dbReference>
<evidence type="ECO:0000256" key="2">
    <source>
        <dbReference type="ARBA" id="ARBA00022679"/>
    </source>
</evidence>
<evidence type="ECO:0000256" key="3">
    <source>
        <dbReference type="ARBA" id="ARBA00023315"/>
    </source>
</evidence>
<dbReference type="Proteomes" id="UP000440978">
    <property type="component" value="Unassembled WGS sequence"/>
</dbReference>
<dbReference type="Pfam" id="PF02803">
    <property type="entry name" value="Thiolase_C"/>
    <property type="match status" value="1"/>
</dbReference>
<comment type="similarity">
    <text evidence="1 4">Belongs to the thiolase-like superfamily. Thiolase family.</text>
</comment>
<dbReference type="CDD" id="cd00751">
    <property type="entry name" value="thiolase"/>
    <property type="match status" value="1"/>
</dbReference>
<protein>
    <submittedName>
        <fullName evidence="7">Acetyl-CoA C-acyltransferase</fullName>
    </submittedName>
</protein>
<dbReference type="GO" id="GO:0006635">
    <property type="term" value="P:fatty acid beta-oxidation"/>
    <property type="evidence" value="ECO:0007669"/>
    <property type="project" value="TreeGrafter"/>
</dbReference>
<evidence type="ECO:0000256" key="1">
    <source>
        <dbReference type="ARBA" id="ARBA00010982"/>
    </source>
</evidence>
<dbReference type="GO" id="GO:0003988">
    <property type="term" value="F:acetyl-CoA C-acyltransferase activity"/>
    <property type="evidence" value="ECO:0007669"/>
    <property type="project" value="TreeGrafter"/>
</dbReference>
<dbReference type="GO" id="GO:0010124">
    <property type="term" value="P:phenylacetate catabolic process"/>
    <property type="evidence" value="ECO:0007669"/>
    <property type="project" value="TreeGrafter"/>
</dbReference>
<dbReference type="Gene3D" id="3.40.47.10">
    <property type="match status" value="2"/>
</dbReference>
<dbReference type="PANTHER" id="PTHR43853">
    <property type="entry name" value="3-KETOACYL-COA THIOLASE, PEROXISOMAL"/>
    <property type="match status" value="1"/>
</dbReference>
<name>A0A6N8CRR5_9BACI</name>
<dbReference type="NCBIfam" id="TIGR01930">
    <property type="entry name" value="AcCoA-C-Actrans"/>
    <property type="match status" value="1"/>
</dbReference>
<dbReference type="SUPFAM" id="SSF53901">
    <property type="entry name" value="Thiolase-like"/>
    <property type="match status" value="1"/>
</dbReference>
<sequence length="371" mass="40409">MNKAVIVRAKRSPIGRKDGALKKVKPQDLVAPLLKTCSQDLENRIDDVVLGNIVGPGGNLARLAALTARLPESIPGMTIDRQCSAGLEAIRTACYFIQGGAGQCYLAGGVESTSLSPFKERAQFSPLEMGDPDMGMAAEYVAEHDNISREAQDEYALLSYQRSQESFEQDYFDCEILKRSELPVDECFTKKRPMDRLIRRAKPVFKENGTVTATNSCGINDGACVTTIMEEQMAIELGFTPVLRFVDSCVSGVHPFYPAIAPVPAIKTLLKRNDLAISDIDLFEMNEAFAVKIVACSRELEIPIEKINIRGGALTMGHPYGASGAILVTRLFYEAQRRKDLNYVVAAIGSGGGVGIAVLFEVVNETDIATY</sequence>
<organism evidence="7 8">
    <name type="scientific">Terrilactibacillus tamarindi</name>
    <dbReference type="NCBI Taxonomy" id="2599694"/>
    <lineage>
        <taxon>Bacteria</taxon>
        <taxon>Bacillati</taxon>
        <taxon>Bacillota</taxon>
        <taxon>Bacilli</taxon>
        <taxon>Bacillales</taxon>
        <taxon>Bacillaceae</taxon>
        <taxon>Terrilactibacillus</taxon>
    </lineage>
</organism>
<keyword evidence="2 4" id="KW-0808">Transferase</keyword>
<proteinExistence type="inferred from homology"/>
<feature type="domain" description="Thiolase C-terminal" evidence="6">
    <location>
        <begin position="241"/>
        <end position="361"/>
    </location>
</feature>
<dbReference type="Pfam" id="PF00108">
    <property type="entry name" value="Thiolase_N"/>
    <property type="match status" value="1"/>
</dbReference>
<dbReference type="InterPro" id="IPR020617">
    <property type="entry name" value="Thiolase_C"/>
</dbReference>
<keyword evidence="8" id="KW-1185">Reference proteome</keyword>
<gene>
    <name evidence="7" type="ORF">GMB86_07670</name>
</gene>